<dbReference type="PANTHER" id="PTHR31606:SF1">
    <property type="entry name" value="WW DOMAIN BINDING PROTEIN 2, ISOFORM E"/>
    <property type="match status" value="1"/>
</dbReference>
<dbReference type="AlphaFoldDB" id="A0AAN9N758"/>
<dbReference type="SUPFAM" id="SSF46934">
    <property type="entry name" value="UBA-like"/>
    <property type="match status" value="1"/>
</dbReference>
<evidence type="ECO:0000256" key="1">
    <source>
        <dbReference type="SAM" id="MobiDB-lite"/>
    </source>
</evidence>
<accession>A0AAN9N758</accession>
<evidence type="ECO:0000313" key="3">
    <source>
        <dbReference type="EMBL" id="KAK7367905.1"/>
    </source>
</evidence>
<dbReference type="PANTHER" id="PTHR31606">
    <property type="entry name" value="WW DOMAIN BINDING PROTEIN 2, ISOFORM E"/>
    <property type="match status" value="1"/>
</dbReference>
<feature type="domain" description="UBA" evidence="2">
    <location>
        <begin position="164"/>
        <end position="208"/>
    </location>
</feature>
<proteinExistence type="predicted"/>
<dbReference type="EMBL" id="JAYMYR010000004">
    <property type="protein sequence ID" value="KAK7367905.1"/>
    <property type="molecule type" value="Genomic_DNA"/>
</dbReference>
<dbReference type="InterPro" id="IPR015940">
    <property type="entry name" value="UBA"/>
</dbReference>
<evidence type="ECO:0000259" key="2">
    <source>
        <dbReference type="PROSITE" id="PS50030"/>
    </source>
</evidence>
<dbReference type="InterPro" id="IPR009060">
    <property type="entry name" value="UBA-like_sf"/>
</dbReference>
<dbReference type="GO" id="GO:0031490">
    <property type="term" value="F:chromatin DNA binding"/>
    <property type="evidence" value="ECO:0007669"/>
    <property type="project" value="TreeGrafter"/>
</dbReference>
<feature type="compositionally biased region" description="Basic and acidic residues" evidence="1">
    <location>
        <begin position="49"/>
        <end position="58"/>
    </location>
</feature>
<keyword evidence="4" id="KW-1185">Reference proteome</keyword>
<dbReference type="Pfam" id="PF00627">
    <property type="entry name" value="UBA"/>
    <property type="match status" value="1"/>
</dbReference>
<dbReference type="InterPro" id="IPR044852">
    <property type="entry name" value="WBP2-like"/>
</dbReference>
<gene>
    <name evidence="3" type="ORF">VNO80_09925</name>
</gene>
<dbReference type="Gene3D" id="1.10.8.10">
    <property type="entry name" value="DNA helicase RuvA subunit, C-terminal domain"/>
    <property type="match status" value="1"/>
</dbReference>
<feature type="compositionally biased region" description="Low complexity" evidence="1">
    <location>
        <begin position="34"/>
        <end position="48"/>
    </location>
</feature>
<dbReference type="GO" id="GO:0003713">
    <property type="term" value="F:transcription coactivator activity"/>
    <property type="evidence" value="ECO:0007669"/>
    <property type="project" value="InterPro"/>
</dbReference>
<evidence type="ECO:0000313" key="4">
    <source>
        <dbReference type="Proteomes" id="UP001374584"/>
    </source>
</evidence>
<sequence length="247" mass="28090">MSRVEGGKRSGEEEKNLLLKGVESVDKALCIEKSSSTNSKSSKSLLLDPKSKAKDSKEDNLRKDKKFLYLTGEKFNQPIFHCNNLSGHVEPVVTNDQHRALYSTHSFKIIFKEGGCGTFIPLFFNLIASVRQYQHYNMQAQSYVDPLQAVQNHVDEICIKLKDPLEQLYASQLSQLQEMGFFDRQENIRALVATSTNDDVKISFKLQCSQSTKWKKLSLSKKPSFIVSCNYSKIVVVRLLLEMKTLV</sequence>
<protein>
    <recommendedName>
        <fullName evidence="2">UBA domain-containing protein</fullName>
    </recommendedName>
</protein>
<name>A0AAN9N758_PHACN</name>
<comment type="caution">
    <text evidence="3">The sequence shown here is derived from an EMBL/GenBank/DDBJ whole genome shotgun (WGS) entry which is preliminary data.</text>
</comment>
<dbReference type="Proteomes" id="UP001374584">
    <property type="component" value="Unassembled WGS sequence"/>
</dbReference>
<feature type="region of interest" description="Disordered" evidence="1">
    <location>
        <begin position="34"/>
        <end position="58"/>
    </location>
</feature>
<dbReference type="PROSITE" id="PS50030">
    <property type="entry name" value="UBA"/>
    <property type="match status" value="1"/>
</dbReference>
<dbReference type="GO" id="GO:0005634">
    <property type="term" value="C:nucleus"/>
    <property type="evidence" value="ECO:0007669"/>
    <property type="project" value="TreeGrafter"/>
</dbReference>
<organism evidence="3 4">
    <name type="scientific">Phaseolus coccineus</name>
    <name type="common">Scarlet runner bean</name>
    <name type="synonym">Phaseolus multiflorus</name>
    <dbReference type="NCBI Taxonomy" id="3886"/>
    <lineage>
        <taxon>Eukaryota</taxon>
        <taxon>Viridiplantae</taxon>
        <taxon>Streptophyta</taxon>
        <taxon>Embryophyta</taxon>
        <taxon>Tracheophyta</taxon>
        <taxon>Spermatophyta</taxon>
        <taxon>Magnoliopsida</taxon>
        <taxon>eudicotyledons</taxon>
        <taxon>Gunneridae</taxon>
        <taxon>Pentapetalae</taxon>
        <taxon>rosids</taxon>
        <taxon>fabids</taxon>
        <taxon>Fabales</taxon>
        <taxon>Fabaceae</taxon>
        <taxon>Papilionoideae</taxon>
        <taxon>50 kb inversion clade</taxon>
        <taxon>NPAAA clade</taxon>
        <taxon>indigoferoid/millettioid clade</taxon>
        <taxon>Phaseoleae</taxon>
        <taxon>Phaseolus</taxon>
    </lineage>
</organism>
<reference evidence="3 4" key="1">
    <citation type="submission" date="2024-01" db="EMBL/GenBank/DDBJ databases">
        <title>The genomes of 5 underutilized Papilionoideae crops provide insights into root nodulation and disease resistanc.</title>
        <authorList>
            <person name="Jiang F."/>
        </authorList>
    </citation>
    <scope>NUCLEOTIDE SEQUENCE [LARGE SCALE GENOMIC DNA]</scope>
    <source>
        <strain evidence="3">JINMINGXINNONG_FW02</strain>
        <tissue evidence="3">Leaves</tissue>
    </source>
</reference>